<organism evidence="8 9">
    <name type="scientific">Brachionus plicatilis</name>
    <name type="common">Marine rotifer</name>
    <name type="synonym">Brachionus muelleri</name>
    <dbReference type="NCBI Taxonomy" id="10195"/>
    <lineage>
        <taxon>Eukaryota</taxon>
        <taxon>Metazoa</taxon>
        <taxon>Spiralia</taxon>
        <taxon>Gnathifera</taxon>
        <taxon>Rotifera</taxon>
        <taxon>Eurotatoria</taxon>
        <taxon>Monogononta</taxon>
        <taxon>Pseudotrocha</taxon>
        <taxon>Ploima</taxon>
        <taxon>Brachionidae</taxon>
        <taxon>Brachionus</taxon>
    </lineage>
</organism>
<feature type="domain" description="Chitin-binding type-2" evidence="7">
    <location>
        <begin position="205"/>
        <end position="262"/>
    </location>
</feature>
<keyword evidence="9" id="KW-1185">Reference proteome</keyword>
<evidence type="ECO:0000256" key="1">
    <source>
        <dbReference type="ARBA" id="ARBA00022669"/>
    </source>
</evidence>
<dbReference type="SUPFAM" id="SSF57625">
    <property type="entry name" value="Invertebrate chitin-binding proteins"/>
    <property type="match status" value="4"/>
</dbReference>
<dbReference type="EMBL" id="REGN01000222">
    <property type="protein sequence ID" value="RNA43462.1"/>
    <property type="molecule type" value="Genomic_DNA"/>
</dbReference>
<dbReference type="Gene3D" id="2.170.140.10">
    <property type="entry name" value="Chitin binding domain"/>
    <property type="match status" value="4"/>
</dbReference>
<feature type="domain" description="Chitin-binding type-2" evidence="7">
    <location>
        <begin position="362"/>
        <end position="431"/>
    </location>
</feature>
<evidence type="ECO:0000256" key="5">
    <source>
        <dbReference type="ARBA" id="ARBA00023180"/>
    </source>
</evidence>
<keyword evidence="3" id="KW-0677">Repeat</keyword>
<keyword evidence="2 6" id="KW-0732">Signal</keyword>
<evidence type="ECO:0000313" key="8">
    <source>
        <dbReference type="EMBL" id="RNA43462.1"/>
    </source>
</evidence>
<dbReference type="GO" id="GO:0008061">
    <property type="term" value="F:chitin binding"/>
    <property type="evidence" value="ECO:0007669"/>
    <property type="project" value="UniProtKB-KW"/>
</dbReference>
<reference evidence="8 9" key="1">
    <citation type="journal article" date="2018" name="Sci. Rep.">
        <title>Genomic signatures of local adaptation to the degree of environmental predictability in rotifers.</title>
        <authorList>
            <person name="Franch-Gras L."/>
            <person name="Hahn C."/>
            <person name="Garcia-Roger E.M."/>
            <person name="Carmona M.J."/>
            <person name="Serra M."/>
            <person name="Gomez A."/>
        </authorList>
    </citation>
    <scope>NUCLEOTIDE SEQUENCE [LARGE SCALE GENOMIC DNA]</scope>
    <source>
        <strain evidence="8">HYR1</strain>
    </source>
</reference>
<keyword evidence="5" id="KW-0325">Glycoprotein</keyword>
<dbReference type="PROSITE" id="PS50940">
    <property type="entry name" value="CHIT_BIND_II"/>
    <property type="match status" value="4"/>
</dbReference>
<evidence type="ECO:0000256" key="3">
    <source>
        <dbReference type="ARBA" id="ARBA00022737"/>
    </source>
</evidence>
<feature type="domain" description="Chitin-binding type-2" evidence="7">
    <location>
        <begin position="287"/>
        <end position="351"/>
    </location>
</feature>
<dbReference type="Pfam" id="PF01607">
    <property type="entry name" value="CBM_14"/>
    <property type="match status" value="3"/>
</dbReference>
<evidence type="ECO:0000313" key="9">
    <source>
        <dbReference type="Proteomes" id="UP000276133"/>
    </source>
</evidence>
<comment type="caution">
    <text evidence="8">The sequence shown here is derived from an EMBL/GenBank/DDBJ whole genome shotgun (WGS) entry which is preliminary data.</text>
</comment>
<dbReference type="InterPro" id="IPR036508">
    <property type="entry name" value="Chitin-bd_dom_sf"/>
</dbReference>
<dbReference type="InterPro" id="IPR002557">
    <property type="entry name" value="Chitin-bd_dom"/>
</dbReference>
<name>A0A3M7T609_BRAPC</name>
<keyword evidence="1" id="KW-0147">Chitin-binding</keyword>
<dbReference type="GO" id="GO:0005576">
    <property type="term" value="C:extracellular region"/>
    <property type="evidence" value="ECO:0007669"/>
    <property type="project" value="InterPro"/>
</dbReference>
<gene>
    <name evidence="8" type="ORF">BpHYR1_028364</name>
</gene>
<feature type="signal peptide" evidence="6">
    <location>
        <begin position="1"/>
        <end position="18"/>
    </location>
</feature>
<sequence length="495" mass="56693">MYSQIIIFLAIFSIGTHSYLIESPIGEEDVCNFEDRRLAESVRLIRSKYNCRVYYVCAFYKQYSLICAEGLYFDLDSNSCNYQEIVKCNLPSDDYTFQETSNASYLIEENQESLNKSNLTQDDSFDSYLNQTNFLMNSTEEVIFSTYSSEIMSNLTEADFINESSNETFSSIDSQNISSTQMEATSTSSLPIQTFADVNNWWYGPSDCIEGFEHKLAHKENCALYFECTKEGDKIQKACPYPLQYDEMLNECRFYDLIECGTRKQAKDLCDYQINASLPSSIPCDKYPSCKDLSDGLYPSNDCKHYYQCKDERTLRIYSCPKDQKTGAQLKFNYLTKRCDFIENVSFNCGGYAIPIDIYTNKMVCPNKQAESNEQPSLETRDVYFSHPSECHLYVTCDIQGNMSILECFNGTHFSPYYQSCVHPSVVNCKKYPMVRDQTIYSLKSLLMEAKIKSGLINQTSEMSSESAPIVTTPIVELNTTIEMESSNNTNSTIF</sequence>
<accession>A0A3M7T609</accession>
<dbReference type="PANTHER" id="PTHR23301:SF0">
    <property type="entry name" value="CHITIN-BINDING TYPE-2 DOMAIN-CONTAINING PROTEIN-RELATED"/>
    <property type="match status" value="1"/>
</dbReference>
<protein>
    <submittedName>
        <fullName evidence="8">Peritrophic membrane</fullName>
    </submittedName>
</protein>
<evidence type="ECO:0000256" key="4">
    <source>
        <dbReference type="ARBA" id="ARBA00023157"/>
    </source>
</evidence>
<dbReference type="SMART" id="SM00494">
    <property type="entry name" value="ChtBD2"/>
    <property type="match status" value="4"/>
</dbReference>
<dbReference type="InterPro" id="IPR051940">
    <property type="entry name" value="Chitin_bind-dev_reg"/>
</dbReference>
<dbReference type="PANTHER" id="PTHR23301">
    <property type="entry name" value="CHITIN BINDING PERITROPHIN-A"/>
    <property type="match status" value="1"/>
</dbReference>
<keyword evidence="4" id="KW-1015">Disulfide bond</keyword>
<feature type="chain" id="PRO_5018002813" evidence="6">
    <location>
        <begin position="19"/>
        <end position="495"/>
    </location>
</feature>
<dbReference type="OrthoDB" id="6020543at2759"/>
<evidence type="ECO:0000256" key="2">
    <source>
        <dbReference type="ARBA" id="ARBA00022729"/>
    </source>
</evidence>
<dbReference type="AlphaFoldDB" id="A0A3M7T609"/>
<dbReference type="Proteomes" id="UP000276133">
    <property type="component" value="Unassembled WGS sequence"/>
</dbReference>
<evidence type="ECO:0000256" key="6">
    <source>
        <dbReference type="SAM" id="SignalP"/>
    </source>
</evidence>
<feature type="domain" description="Chitin-binding type-2" evidence="7">
    <location>
        <begin position="28"/>
        <end position="90"/>
    </location>
</feature>
<proteinExistence type="predicted"/>
<evidence type="ECO:0000259" key="7">
    <source>
        <dbReference type="PROSITE" id="PS50940"/>
    </source>
</evidence>